<dbReference type="Gene3D" id="3.40.50.300">
    <property type="entry name" value="P-loop containing nucleotide triphosphate hydrolases"/>
    <property type="match status" value="1"/>
</dbReference>
<dbReference type="HOGENOM" id="CLU_000604_84_3_11"/>
<dbReference type="PATRIC" id="fig|883067.3.peg.455"/>
<dbReference type="PANTHER" id="PTHR43394">
    <property type="entry name" value="ATP-DEPENDENT PERMEASE MDL1, MITOCHONDRIAL"/>
    <property type="match status" value="1"/>
</dbReference>
<dbReference type="RefSeq" id="WP_016442095.1">
    <property type="nucleotide sequence ID" value="NZ_KE150262.1"/>
</dbReference>
<feature type="region of interest" description="Disordered" evidence="5">
    <location>
        <begin position="646"/>
        <end position="681"/>
    </location>
</feature>
<dbReference type="Proteomes" id="UP000014393">
    <property type="component" value="Unassembled WGS sequence"/>
</dbReference>
<keyword evidence="4 6" id="KW-0472">Membrane</keyword>
<evidence type="ECO:0000256" key="3">
    <source>
        <dbReference type="ARBA" id="ARBA00022989"/>
    </source>
</evidence>
<organism evidence="9 10">
    <name type="scientific">Actinotignum schaalii FB123-CNA-2</name>
    <dbReference type="NCBI Taxonomy" id="883067"/>
    <lineage>
        <taxon>Bacteria</taxon>
        <taxon>Bacillati</taxon>
        <taxon>Actinomycetota</taxon>
        <taxon>Actinomycetes</taxon>
        <taxon>Actinomycetales</taxon>
        <taxon>Actinomycetaceae</taxon>
        <taxon>Actinotignum</taxon>
    </lineage>
</organism>
<dbReference type="GO" id="GO:0016887">
    <property type="term" value="F:ATP hydrolysis activity"/>
    <property type="evidence" value="ECO:0007669"/>
    <property type="project" value="InterPro"/>
</dbReference>
<feature type="region of interest" description="Disordered" evidence="5">
    <location>
        <begin position="425"/>
        <end position="448"/>
    </location>
</feature>
<comment type="caution">
    <text evidence="9">The sequence shown here is derived from an EMBL/GenBank/DDBJ whole genome shotgun (WGS) entry which is preliminary data.</text>
</comment>
<dbReference type="GO" id="GO:0015421">
    <property type="term" value="F:ABC-type oligopeptide transporter activity"/>
    <property type="evidence" value="ECO:0007669"/>
    <property type="project" value="TreeGrafter"/>
</dbReference>
<evidence type="ECO:0000256" key="2">
    <source>
        <dbReference type="ARBA" id="ARBA00022692"/>
    </source>
</evidence>
<evidence type="ECO:0008006" key="11">
    <source>
        <dbReference type="Google" id="ProtNLM"/>
    </source>
</evidence>
<dbReference type="OrthoDB" id="4966664at2"/>
<dbReference type="AlphaFoldDB" id="S2VKA3"/>
<keyword evidence="3 6" id="KW-1133">Transmembrane helix</keyword>
<feature type="transmembrane region" description="Helical" evidence="6">
    <location>
        <begin position="63"/>
        <end position="84"/>
    </location>
</feature>
<feature type="transmembrane region" description="Helical" evidence="6">
    <location>
        <begin position="202"/>
        <end position="220"/>
    </location>
</feature>
<feature type="transmembrane region" description="Helical" evidence="6">
    <location>
        <begin position="295"/>
        <end position="316"/>
    </location>
</feature>
<dbReference type="Gene3D" id="1.20.1560.10">
    <property type="entry name" value="ABC transporter type 1, transmembrane domain"/>
    <property type="match status" value="1"/>
</dbReference>
<dbReference type="SUPFAM" id="SSF52540">
    <property type="entry name" value="P-loop containing nucleoside triphosphate hydrolases"/>
    <property type="match status" value="1"/>
</dbReference>
<sequence length="681" mass="72141">MTQPSAASTSATRSASATHPKPTPHISRFAAFRPRSLRFSEEHIHAYPNRPLAFLLAITRENAGLIALTTLIACLTSVASVAQIHFVGKMLDSGLEHGITAELLAPAGAFVVATLILALTLCTEIPENMLWMRAMIHPQRTLAARLFPRRTNLEMQTGDVVSVLNSDTYMVGSMLINTPATIASFLSFGLVAVLMMRMSVPLGLAVIIGLPLVMAVVSWISRIMAKWREPLREEQGKLTTLATDGVVGLRVMRGVGGEDYYNARYREQSEAVKKAGFDAAPSRALMSTVTNGGPLIFQAVIVTVGVSMLLSGHLTAGELFAFAGYCAILSMPIIMFASFAATAVAAWVSAKKITRALAAEPLLPDTGTVIPPAWHAVSLYDAAAELHIEAGRFTAVVGANVEEGTAIAARLARMNDDADIRLRWPAPTANGEPGEGPAAGKAPTPGEARAADIPLDELRAHIRYSGPVADLFAGTLRENLQGEHAPEVPARTLAQLFEDYSSGQAGHQHAPADTSADDRLTWALATAQARDAVDSLGGLDGTVTERGRNVSGGQRQRLVLTRLLASDPDIAILVDPTSAVDSHTEARIAAALSQARKGRTTVVVSASPLVLGVADVVVLIRDGKEIARGTHAHLLDHPDYRRIVVRETGEEPQPGETGSAARPAAANRAAAKTPQPGEELA</sequence>
<dbReference type="InterPro" id="IPR003439">
    <property type="entry name" value="ABC_transporter-like_ATP-bd"/>
</dbReference>
<gene>
    <name evidence="9" type="ORF">HMPREF9237_00454</name>
</gene>
<dbReference type="InterPro" id="IPR011527">
    <property type="entry name" value="ABC1_TM_dom"/>
</dbReference>
<reference evidence="9 10" key="1">
    <citation type="submission" date="2013-05" db="EMBL/GenBank/DDBJ databases">
        <title>The Genome Sequence of Actinobaculum schaalii FB123-CNA2.</title>
        <authorList>
            <consortium name="The Broad Institute Genomics Platform"/>
            <person name="Earl A."/>
            <person name="Ward D."/>
            <person name="Feldgarden M."/>
            <person name="Gevers D."/>
            <person name="Saerens B."/>
            <person name="Vaneechoutte M."/>
            <person name="Walker B."/>
            <person name="Young S."/>
            <person name="Zeng Q."/>
            <person name="Gargeya S."/>
            <person name="Fitzgerald M."/>
            <person name="Haas B."/>
            <person name="Abouelleil A."/>
            <person name="Allen A.W."/>
            <person name="Alvarado L."/>
            <person name="Arachchi H.M."/>
            <person name="Berlin A.M."/>
            <person name="Chapman S.B."/>
            <person name="Gainer-Dewar J."/>
            <person name="Goldberg J."/>
            <person name="Griggs A."/>
            <person name="Gujja S."/>
            <person name="Hansen M."/>
            <person name="Howarth C."/>
            <person name="Imamovic A."/>
            <person name="Ireland A."/>
            <person name="Larimer J."/>
            <person name="McCowan C."/>
            <person name="Murphy C."/>
            <person name="Pearson M."/>
            <person name="Poon T.W."/>
            <person name="Priest M."/>
            <person name="Roberts A."/>
            <person name="Saif S."/>
            <person name="Shea T."/>
            <person name="Sisk P."/>
            <person name="Sykes S."/>
            <person name="Wortman J."/>
            <person name="Nusbaum C."/>
            <person name="Birren B."/>
        </authorList>
    </citation>
    <scope>NUCLEOTIDE SEQUENCE [LARGE SCALE GENOMIC DNA]</scope>
    <source>
        <strain evidence="9 10">FB123-CNA-2</strain>
    </source>
</reference>
<dbReference type="GO" id="GO:0005524">
    <property type="term" value="F:ATP binding"/>
    <property type="evidence" value="ECO:0007669"/>
    <property type="project" value="InterPro"/>
</dbReference>
<keyword evidence="2 6" id="KW-0812">Transmembrane</keyword>
<feature type="transmembrane region" description="Helical" evidence="6">
    <location>
        <begin position="322"/>
        <end position="348"/>
    </location>
</feature>
<protein>
    <recommendedName>
        <fullName evidence="11">ABC transmembrane type-1 domain-containing protein</fullName>
    </recommendedName>
</protein>
<dbReference type="InterPro" id="IPR036640">
    <property type="entry name" value="ABC1_TM_sf"/>
</dbReference>
<dbReference type="eggNOG" id="COG1132">
    <property type="taxonomic scope" value="Bacteria"/>
</dbReference>
<feature type="transmembrane region" description="Helical" evidence="6">
    <location>
        <begin position="104"/>
        <end position="123"/>
    </location>
</feature>
<feature type="domain" description="ABC transporter" evidence="7">
    <location>
        <begin position="348"/>
        <end position="647"/>
    </location>
</feature>
<evidence type="ECO:0000313" key="9">
    <source>
        <dbReference type="EMBL" id="EPD27893.1"/>
    </source>
</evidence>
<feature type="domain" description="ABC transmembrane type-1" evidence="8">
    <location>
        <begin position="67"/>
        <end position="345"/>
    </location>
</feature>
<name>S2VKA3_9ACTO</name>
<dbReference type="PANTHER" id="PTHR43394:SF1">
    <property type="entry name" value="ATP-BINDING CASSETTE SUB-FAMILY B MEMBER 10, MITOCHONDRIAL"/>
    <property type="match status" value="1"/>
</dbReference>
<evidence type="ECO:0000256" key="5">
    <source>
        <dbReference type="SAM" id="MobiDB-lite"/>
    </source>
</evidence>
<feature type="region of interest" description="Disordered" evidence="5">
    <location>
        <begin position="1"/>
        <end position="26"/>
    </location>
</feature>
<comment type="subcellular location">
    <subcellularLocation>
        <location evidence="1">Cell membrane</location>
        <topology evidence="1">Multi-pass membrane protein</topology>
    </subcellularLocation>
</comment>
<evidence type="ECO:0000259" key="8">
    <source>
        <dbReference type="PROSITE" id="PS50929"/>
    </source>
</evidence>
<dbReference type="STRING" id="59505.FB03_06815"/>
<feature type="compositionally biased region" description="Low complexity" evidence="5">
    <location>
        <begin position="651"/>
        <end position="671"/>
    </location>
</feature>
<dbReference type="InterPro" id="IPR027417">
    <property type="entry name" value="P-loop_NTPase"/>
</dbReference>
<evidence type="ECO:0000256" key="1">
    <source>
        <dbReference type="ARBA" id="ARBA00004651"/>
    </source>
</evidence>
<dbReference type="Pfam" id="PF00005">
    <property type="entry name" value="ABC_tran"/>
    <property type="match status" value="1"/>
</dbReference>
<proteinExistence type="predicted"/>
<accession>S2VKA3</accession>
<dbReference type="SUPFAM" id="SSF90123">
    <property type="entry name" value="ABC transporter transmembrane region"/>
    <property type="match status" value="1"/>
</dbReference>
<dbReference type="GO" id="GO:0005886">
    <property type="term" value="C:plasma membrane"/>
    <property type="evidence" value="ECO:0007669"/>
    <property type="project" value="UniProtKB-SubCell"/>
</dbReference>
<evidence type="ECO:0000256" key="4">
    <source>
        <dbReference type="ARBA" id="ARBA00023136"/>
    </source>
</evidence>
<dbReference type="Pfam" id="PF00664">
    <property type="entry name" value="ABC_membrane"/>
    <property type="match status" value="1"/>
</dbReference>
<evidence type="ECO:0000259" key="7">
    <source>
        <dbReference type="PROSITE" id="PS50893"/>
    </source>
</evidence>
<feature type="compositionally biased region" description="Low complexity" evidence="5">
    <location>
        <begin position="1"/>
        <end position="18"/>
    </location>
</feature>
<dbReference type="PROSITE" id="PS50893">
    <property type="entry name" value="ABC_TRANSPORTER_2"/>
    <property type="match status" value="1"/>
</dbReference>
<evidence type="ECO:0000313" key="10">
    <source>
        <dbReference type="Proteomes" id="UP000014393"/>
    </source>
</evidence>
<keyword evidence="10" id="KW-1185">Reference proteome</keyword>
<dbReference type="PROSITE" id="PS50929">
    <property type="entry name" value="ABC_TM1F"/>
    <property type="match status" value="1"/>
</dbReference>
<dbReference type="InterPro" id="IPR039421">
    <property type="entry name" value="Type_1_exporter"/>
</dbReference>
<evidence type="ECO:0000256" key="6">
    <source>
        <dbReference type="SAM" id="Phobius"/>
    </source>
</evidence>
<feature type="transmembrane region" description="Helical" evidence="6">
    <location>
        <begin position="174"/>
        <end position="196"/>
    </location>
</feature>
<dbReference type="EMBL" id="AGWM01000004">
    <property type="protein sequence ID" value="EPD27893.1"/>
    <property type="molecule type" value="Genomic_DNA"/>
</dbReference>
<dbReference type="CDD" id="cd07346">
    <property type="entry name" value="ABC_6TM_exporters"/>
    <property type="match status" value="1"/>
</dbReference>